<reference evidence="2" key="1">
    <citation type="submission" date="2020-02" db="EMBL/GenBank/DDBJ databases">
        <authorList>
            <person name="Meier V. D."/>
        </authorList>
    </citation>
    <scope>NUCLEOTIDE SEQUENCE</scope>
    <source>
        <strain evidence="2">AVDCRST_MAG36</strain>
    </source>
</reference>
<proteinExistence type="predicted"/>
<feature type="domain" description="DUF58" evidence="1">
    <location>
        <begin position="205"/>
        <end position="351"/>
    </location>
</feature>
<dbReference type="PANTHER" id="PTHR34351:SF1">
    <property type="entry name" value="SLR1927 PROTEIN"/>
    <property type="match status" value="1"/>
</dbReference>
<evidence type="ECO:0000259" key="1">
    <source>
        <dbReference type="Pfam" id="PF01882"/>
    </source>
</evidence>
<organism evidence="2">
    <name type="scientific">uncultured Nocardioidaceae bacterium</name>
    <dbReference type="NCBI Taxonomy" id="253824"/>
    <lineage>
        <taxon>Bacteria</taxon>
        <taxon>Bacillati</taxon>
        <taxon>Actinomycetota</taxon>
        <taxon>Actinomycetes</taxon>
        <taxon>Propionibacteriales</taxon>
        <taxon>Nocardioidaceae</taxon>
        <taxon>environmental samples</taxon>
    </lineage>
</organism>
<accession>A0A6J4MFW3</accession>
<gene>
    <name evidence="2" type="ORF">AVDCRST_MAG36-2485</name>
</gene>
<dbReference type="Pfam" id="PF01882">
    <property type="entry name" value="DUF58"/>
    <property type="match status" value="1"/>
</dbReference>
<name>A0A6J4MFW3_9ACTN</name>
<dbReference type="AlphaFoldDB" id="A0A6J4MFW3"/>
<dbReference type="InterPro" id="IPR002881">
    <property type="entry name" value="DUF58"/>
</dbReference>
<sequence>MTDALRTALGALTTRGRAFVSSGLTAVVCSFLLGLDDLVRVGALLVVLPVLCAVVTTRGRHKLGLARVVEPQQVTVGQVAHVDLHLSNQGRAPTGLLLVEEQVPYALGVRPRFVIDRMGPNWHRSVRYAVRSELRGRYTLGPMTVRINDPFGLVAFVRSFQSSATLVVTPEVVPLPAIPLAGTYSGTGEHRPRSFAGGSAEDVTTREYRHGDDLRRVHWRSSAHAGELMVRREEQPWESRATLFVDNRRHLHRGSGSGSSFETAVTITASIASHLLQRGFEVSLVSSAGPLLSHGRESRPDRTALLEALAVLQESPRIHLSAESLSAMTQGGLVLAVLGDLHDADLDLLARVRQPSEPPLAVVLDVEGWDGAAGPATPAPPTTTPTTAASRATAGLARGARLLAGRGWRTVTAHAGDPVPRLWQELGLAGRRGAAWGPAADPARRPQRSAS</sequence>
<dbReference type="PANTHER" id="PTHR34351">
    <property type="entry name" value="SLR1927 PROTEIN-RELATED"/>
    <property type="match status" value="1"/>
</dbReference>
<dbReference type="EMBL" id="CADCUH010000163">
    <property type="protein sequence ID" value="CAA9358906.1"/>
    <property type="molecule type" value="Genomic_DNA"/>
</dbReference>
<evidence type="ECO:0000313" key="2">
    <source>
        <dbReference type="EMBL" id="CAA9358906.1"/>
    </source>
</evidence>
<protein>
    <recommendedName>
        <fullName evidence="1">DUF58 domain-containing protein</fullName>
    </recommendedName>
</protein>